<organism evidence="14">
    <name type="scientific">Timema bartmani</name>
    <dbReference type="NCBI Taxonomy" id="61472"/>
    <lineage>
        <taxon>Eukaryota</taxon>
        <taxon>Metazoa</taxon>
        <taxon>Ecdysozoa</taxon>
        <taxon>Arthropoda</taxon>
        <taxon>Hexapoda</taxon>
        <taxon>Insecta</taxon>
        <taxon>Pterygota</taxon>
        <taxon>Neoptera</taxon>
        <taxon>Polyneoptera</taxon>
        <taxon>Phasmatodea</taxon>
        <taxon>Timematodea</taxon>
        <taxon>Timematoidea</taxon>
        <taxon>Timematidae</taxon>
        <taxon>Timema</taxon>
    </lineage>
</organism>
<sequence>MTPCCLLFSNQLVESLSQHQSVATLVLDRAENITDATLVEFGGTKILFGLLATSRQSPCVWPRYPAPLHPFLLQEGRGGSLEEDGPNSEDQDHATSLRELVVPLAAGWSVILPSAGRYDPACLSHWGLFHNHVSAMCLLQEELHYPPQDCSTGELCQRQIDGKPKVRVMAGPRSSQPINKAAMCCDIDHCCRDPAAVPQGGASAGRVFHLRRRHKLHQRRGHGLPHALMLLEGLTEKHALMLLEGLTEKHALMLLEGLNEKHPLMLLERKREIATLTHKFSSVTLFRNKTVRYAARMHAIIACQMEFQLYPMDIQVCPMYIESFSYNHQKLQLHWSKDGVTVNPELKLLQYNMGQPLKLEETTGYMQEKEGTVLPTIELQVTCRRREVQYYQPWNYRLHAGEGRRRKVQYYQPWNYRLHAGEGRYSTTNHGTTGYMQEKEGTVLPTMELQVTCRRREVQYYQPWNYRLHAGEGRAIKLSIMAVRRQHTASSPLCLVDVRTASWFRRIHSNLPTVLTIAANFSRLIMYFRFERQIGHHLIQTFAPSSLVVMLSWFSFWLGLDAIPGRVTLLVTSMLTLVTMFTGLKTDIPPVAYVKALDLWMAGCMVFVFAALGEFVVVKVLDVRYQLDKETRVATLPRILPMRIHALDKPHCMTAWDVEGVRCRKPSLSFRNRGLVKLAWVDRATGQEKILWQEIDRQSRVMFPVLFLVFVVFYWPILLLKKS</sequence>
<evidence type="ECO:0000256" key="9">
    <source>
        <dbReference type="ARBA" id="ARBA00023136"/>
    </source>
</evidence>
<feature type="transmembrane region" description="Helical" evidence="11">
    <location>
        <begin position="701"/>
        <end position="720"/>
    </location>
</feature>
<dbReference type="InterPro" id="IPR036734">
    <property type="entry name" value="Neur_chan_lig-bd_sf"/>
</dbReference>
<reference evidence="14" key="1">
    <citation type="submission" date="2020-11" db="EMBL/GenBank/DDBJ databases">
        <authorList>
            <person name="Tran Van P."/>
        </authorList>
    </citation>
    <scope>NUCLEOTIDE SEQUENCE</scope>
</reference>
<dbReference type="PANTHER" id="PTHR18945">
    <property type="entry name" value="NEUROTRANSMITTER GATED ION CHANNEL"/>
    <property type="match status" value="1"/>
</dbReference>
<accession>A0A7R9EV74</accession>
<comment type="subcellular location">
    <subcellularLocation>
        <location evidence="2">Cell membrane</location>
    </subcellularLocation>
    <subcellularLocation>
        <location evidence="1">Membrane</location>
        <topology evidence="1">Multi-pass membrane protein</topology>
    </subcellularLocation>
</comment>
<evidence type="ECO:0000256" key="2">
    <source>
        <dbReference type="ARBA" id="ARBA00004236"/>
    </source>
</evidence>
<dbReference type="GO" id="GO:0005254">
    <property type="term" value="F:chloride channel activity"/>
    <property type="evidence" value="ECO:0007669"/>
    <property type="project" value="UniProtKB-ARBA"/>
</dbReference>
<keyword evidence="6" id="KW-0732">Signal</keyword>
<dbReference type="FunFam" id="1.20.58.390:FF:000032">
    <property type="entry name" value="gamma-aminobutyric acid receptor subunit epsilon"/>
    <property type="match status" value="1"/>
</dbReference>
<keyword evidence="5 11" id="KW-0812">Transmembrane</keyword>
<evidence type="ECO:0000256" key="3">
    <source>
        <dbReference type="ARBA" id="ARBA00022448"/>
    </source>
</evidence>
<dbReference type="SUPFAM" id="SSF90112">
    <property type="entry name" value="Neurotransmitter-gated ion-channel transmembrane pore"/>
    <property type="match status" value="1"/>
</dbReference>
<feature type="transmembrane region" description="Helical" evidence="11">
    <location>
        <begin position="566"/>
        <end position="584"/>
    </location>
</feature>
<dbReference type="InterPro" id="IPR006201">
    <property type="entry name" value="Neur_channel"/>
</dbReference>
<dbReference type="GO" id="GO:0099095">
    <property type="term" value="F:ligand-gated monoatomic anion channel activity"/>
    <property type="evidence" value="ECO:0007669"/>
    <property type="project" value="UniProtKB-ARBA"/>
</dbReference>
<feature type="domain" description="Neurotransmitter-gated ion-channel transmembrane" evidence="13">
    <location>
        <begin position="542"/>
        <end position="635"/>
    </location>
</feature>
<evidence type="ECO:0000256" key="4">
    <source>
        <dbReference type="ARBA" id="ARBA00022475"/>
    </source>
</evidence>
<keyword evidence="10" id="KW-0407">Ion channel</keyword>
<evidence type="ECO:0000256" key="5">
    <source>
        <dbReference type="ARBA" id="ARBA00022692"/>
    </source>
</evidence>
<keyword evidence="8" id="KW-0406">Ion transport</keyword>
<dbReference type="InterPro" id="IPR006202">
    <property type="entry name" value="Neur_chan_lig-bd"/>
</dbReference>
<dbReference type="GO" id="GO:0022824">
    <property type="term" value="F:transmitter-gated monoatomic ion channel activity"/>
    <property type="evidence" value="ECO:0007669"/>
    <property type="project" value="UniProtKB-ARBA"/>
</dbReference>
<dbReference type="InterPro" id="IPR006029">
    <property type="entry name" value="Neurotrans-gated_channel_TM"/>
</dbReference>
<protein>
    <submittedName>
        <fullName evidence="14">Uncharacterized protein</fullName>
    </submittedName>
</protein>
<dbReference type="CDD" id="cd19049">
    <property type="entry name" value="LGIC_TM_anion"/>
    <property type="match status" value="1"/>
</dbReference>
<gene>
    <name evidence="14" type="ORF">TBIB3V08_LOCUS4145</name>
</gene>
<dbReference type="InterPro" id="IPR038050">
    <property type="entry name" value="Neuro_actylchol_rec"/>
</dbReference>
<dbReference type="SUPFAM" id="SSF63712">
    <property type="entry name" value="Nicotinic receptor ligand binding domain-like"/>
    <property type="match status" value="1"/>
</dbReference>
<dbReference type="Pfam" id="PF02931">
    <property type="entry name" value="Neur_chan_LBD"/>
    <property type="match status" value="1"/>
</dbReference>
<evidence type="ECO:0000256" key="8">
    <source>
        <dbReference type="ARBA" id="ARBA00023065"/>
    </source>
</evidence>
<keyword evidence="4" id="KW-1003">Cell membrane</keyword>
<evidence type="ECO:0000256" key="11">
    <source>
        <dbReference type="SAM" id="Phobius"/>
    </source>
</evidence>
<dbReference type="InterPro" id="IPR018000">
    <property type="entry name" value="Neurotransmitter_ion_chnl_CS"/>
</dbReference>
<dbReference type="PROSITE" id="PS00236">
    <property type="entry name" value="NEUROTR_ION_CHANNEL"/>
    <property type="match status" value="1"/>
</dbReference>
<keyword evidence="7 11" id="KW-1133">Transmembrane helix</keyword>
<dbReference type="Gene3D" id="2.70.170.10">
    <property type="entry name" value="Neurotransmitter-gated ion-channel ligand-binding domain"/>
    <property type="match status" value="1"/>
</dbReference>
<keyword evidence="9 11" id="KW-0472">Membrane</keyword>
<dbReference type="EMBL" id="OD565402">
    <property type="protein sequence ID" value="CAD7441690.1"/>
    <property type="molecule type" value="Genomic_DNA"/>
</dbReference>
<dbReference type="PRINTS" id="PR00253">
    <property type="entry name" value="GABAARECEPTR"/>
</dbReference>
<dbReference type="InterPro" id="IPR036719">
    <property type="entry name" value="Neuro-gated_channel_TM_sf"/>
</dbReference>
<evidence type="ECO:0000256" key="6">
    <source>
        <dbReference type="ARBA" id="ARBA00022729"/>
    </source>
</evidence>
<feature type="transmembrane region" description="Helical" evidence="11">
    <location>
        <begin position="596"/>
        <end position="618"/>
    </location>
</feature>
<dbReference type="Pfam" id="PF02932">
    <property type="entry name" value="Neur_chan_memb"/>
    <property type="match status" value="1"/>
</dbReference>
<evidence type="ECO:0000256" key="7">
    <source>
        <dbReference type="ARBA" id="ARBA00022989"/>
    </source>
</evidence>
<evidence type="ECO:0000256" key="1">
    <source>
        <dbReference type="ARBA" id="ARBA00004141"/>
    </source>
</evidence>
<evidence type="ECO:0000256" key="10">
    <source>
        <dbReference type="ARBA" id="ARBA00023303"/>
    </source>
</evidence>
<evidence type="ECO:0000259" key="13">
    <source>
        <dbReference type="Pfam" id="PF02932"/>
    </source>
</evidence>
<proteinExistence type="predicted"/>
<evidence type="ECO:0000259" key="12">
    <source>
        <dbReference type="Pfam" id="PF02931"/>
    </source>
</evidence>
<evidence type="ECO:0000313" key="14">
    <source>
        <dbReference type="EMBL" id="CAD7441690.1"/>
    </source>
</evidence>
<dbReference type="InterPro" id="IPR006028">
    <property type="entry name" value="GABAA/Glycine_rcpt"/>
</dbReference>
<dbReference type="GO" id="GO:0005886">
    <property type="term" value="C:plasma membrane"/>
    <property type="evidence" value="ECO:0007669"/>
    <property type="project" value="UniProtKB-SubCell"/>
</dbReference>
<dbReference type="GO" id="GO:0004890">
    <property type="term" value="F:GABA-A receptor activity"/>
    <property type="evidence" value="ECO:0007669"/>
    <property type="project" value="UniProtKB-ARBA"/>
</dbReference>
<feature type="transmembrane region" description="Helical" evidence="11">
    <location>
        <begin position="542"/>
        <end position="560"/>
    </location>
</feature>
<dbReference type="AlphaFoldDB" id="A0A7R9EV74"/>
<name>A0A7R9EV74_9NEOP</name>
<keyword evidence="3" id="KW-0813">Transport</keyword>
<feature type="domain" description="Neurotransmitter-gated ion-channel ligand-binding" evidence="12">
    <location>
        <begin position="265"/>
        <end position="386"/>
    </location>
</feature>
<dbReference type="Gene3D" id="1.20.58.390">
    <property type="entry name" value="Neurotransmitter-gated ion-channel transmembrane domain"/>
    <property type="match status" value="1"/>
</dbReference>